<dbReference type="EMBL" id="FNDJ01000004">
    <property type="protein sequence ID" value="SDI14113.1"/>
    <property type="molecule type" value="Genomic_DNA"/>
</dbReference>
<evidence type="ECO:0008006" key="3">
    <source>
        <dbReference type="Google" id="ProtNLM"/>
    </source>
</evidence>
<dbReference type="AlphaFoldDB" id="A0A1G8I5C7"/>
<proteinExistence type="predicted"/>
<dbReference type="Proteomes" id="UP000199202">
    <property type="component" value="Unassembled WGS sequence"/>
</dbReference>
<sequence>MTTLDGLRGALAQHGALDTGGWLASAVARLMTDPDALERLFPAAGRHCGRAPLREAPGWSADQAARALLLAALPPDRLPAAVEAAYRQGDAGEKLAVLKALPLLPIGDAAVPLLGDALRTNDPRLVAAALGPYAARLDDAAWRQGVLKCVFMGVPLQRVHGLDERADAELAAMLDGFARERRAAGRPVPADALAVLDLVAAPDLAVPHRIAPLEQDKEG</sequence>
<dbReference type="InterPro" id="IPR047715">
    <property type="entry name" value="EboA_dom"/>
</dbReference>
<evidence type="ECO:0000313" key="1">
    <source>
        <dbReference type="EMBL" id="SDI14113.1"/>
    </source>
</evidence>
<dbReference type="NCBIfam" id="NF035938">
    <property type="entry name" value="EboA_domain"/>
    <property type="match status" value="1"/>
</dbReference>
<organism evidence="1 2">
    <name type="scientific">Nonomuraea jiangxiensis</name>
    <dbReference type="NCBI Taxonomy" id="633440"/>
    <lineage>
        <taxon>Bacteria</taxon>
        <taxon>Bacillati</taxon>
        <taxon>Actinomycetota</taxon>
        <taxon>Actinomycetes</taxon>
        <taxon>Streptosporangiales</taxon>
        <taxon>Streptosporangiaceae</taxon>
        <taxon>Nonomuraea</taxon>
    </lineage>
</organism>
<dbReference type="RefSeq" id="WP_176993130.1">
    <property type="nucleotide sequence ID" value="NZ_FNDJ01000004.1"/>
</dbReference>
<protein>
    <recommendedName>
        <fullName evidence="3">Sugar phosphate isomerase</fullName>
    </recommendedName>
</protein>
<accession>A0A1G8I5C7</accession>
<gene>
    <name evidence="1" type="ORF">SAMN05421869_104380</name>
</gene>
<keyword evidence="2" id="KW-1185">Reference proteome</keyword>
<evidence type="ECO:0000313" key="2">
    <source>
        <dbReference type="Proteomes" id="UP000199202"/>
    </source>
</evidence>
<name>A0A1G8I5C7_9ACTN</name>
<dbReference type="STRING" id="633440.SAMN05421869_104380"/>
<reference evidence="1 2" key="1">
    <citation type="submission" date="2016-10" db="EMBL/GenBank/DDBJ databases">
        <authorList>
            <person name="de Groot N.N."/>
        </authorList>
    </citation>
    <scope>NUCLEOTIDE SEQUENCE [LARGE SCALE GENOMIC DNA]</scope>
    <source>
        <strain evidence="1 2">CGMCC 4.6533</strain>
    </source>
</reference>